<proteinExistence type="predicted"/>
<keyword evidence="2" id="KW-1185">Reference proteome</keyword>
<accession>A0A016UXF9</accession>
<dbReference type="Proteomes" id="UP000024635">
    <property type="component" value="Unassembled WGS sequence"/>
</dbReference>
<comment type="caution">
    <text evidence="1">The sequence shown here is derived from an EMBL/GenBank/DDBJ whole genome shotgun (WGS) entry which is preliminary data.</text>
</comment>
<dbReference type="EMBL" id="JARK01001360">
    <property type="protein sequence ID" value="EYC19457.1"/>
    <property type="molecule type" value="Genomic_DNA"/>
</dbReference>
<name>A0A016UXF9_9BILA</name>
<dbReference type="InterPro" id="IPR035940">
    <property type="entry name" value="CAP_sf"/>
</dbReference>
<dbReference type="AlphaFoldDB" id="A0A016UXF9"/>
<dbReference type="OrthoDB" id="5781842at2759"/>
<evidence type="ECO:0000313" key="1">
    <source>
        <dbReference type="EMBL" id="EYC19457.1"/>
    </source>
</evidence>
<dbReference type="Gene3D" id="3.40.33.10">
    <property type="entry name" value="CAP"/>
    <property type="match status" value="1"/>
</dbReference>
<protein>
    <submittedName>
        <fullName evidence="1">Uncharacterized protein</fullName>
    </submittedName>
</protein>
<sequence length="171" mass="19127">MREIRGCRETFKLTFWDAFTLALLEELENRGGTPREELRAWQALLHNWDCTIEELAEAAAKDCPIPAKPPANYGAAAAKQKGGKKCNATSLTRTMMRNWWNQGAKKQADQQSVADNGEFSQVFDEALENASFTHVDTCPTAAKAGPEGENFLKIQSYTITPEEAFEKVRKN</sequence>
<reference evidence="2" key="1">
    <citation type="journal article" date="2015" name="Nat. Genet.">
        <title>The genome and transcriptome of the zoonotic hookworm Ancylostoma ceylanicum identify infection-specific gene families.</title>
        <authorList>
            <person name="Schwarz E.M."/>
            <person name="Hu Y."/>
            <person name="Antoshechkin I."/>
            <person name="Miller M.M."/>
            <person name="Sternberg P.W."/>
            <person name="Aroian R.V."/>
        </authorList>
    </citation>
    <scope>NUCLEOTIDE SEQUENCE</scope>
    <source>
        <strain evidence="2">HY135</strain>
    </source>
</reference>
<gene>
    <name evidence="1" type="primary">Acey_s0024.g1089</name>
    <name evidence="1" type="ORF">Y032_0024g1089</name>
</gene>
<evidence type="ECO:0000313" key="2">
    <source>
        <dbReference type="Proteomes" id="UP000024635"/>
    </source>
</evidence>
<organism evidence="1 2">
    <name type="scientific">Ancylostoma ceylanicum</name>
    <dbReference type="NCBI Taxonomy" id="53326"/>
    <lineage>
        <taxon>Eukaryota</taxon>
        <taxon>Metazoa</taxon>
        <taxon>Ecdysozoa</taxon>
        <taxon>Nematoda</taxon>
        <taxon>Chromadorea</taxon>
        <taxon>Rhabditida</taxon>
        <taxon>Rhabditina</taxon>
        <taxon>Rhabditomorpha</taxon>
        <taxon>Strongyloidea</taxon>
        <taxon>Ancylostomatidae</taxon>
        <taxon>Ancylostomatinae</taxon>
        <taxon>Ancylostoma</taxon>
    </lineage>
</organism>